<feature type="compositionally biased region" description="Basic and acidic residues" evidence="1">
    <location>
        <begin position="19"/>
        <end position="35"/>
    </location>
</feature>
<protein>
    <submittedName>
        <fullName evidence="2">Uncharacterized protein</fullName>
    </submittedName>
</protein>
<dbReference type="AlphaFoldDB" id="A0A4S9XV47"/>
<name>A0A4S9XV47_AURPU</name>
<sequence length="556" mass="63155">MGAGAPLPSGSGAKPAMKGLKDHNDQVVAKPKYDENGMLIPPIRKSTDSVKKSEISPAGSRAPRSPPLTPKAKILADLLKGKTTEDIQKLYGKAIVSPRTQIRLEKEQVQVEQDRVRHVQEQRDAIKEILSLTADHPLLAGEGISDEKGLESLEALKTHIDELINKLKPEEKPESPVTPTHMPLDEYQKAMLAIDKVEGKKQLREILDRIPVTPRTKLQLTKTRAEYLEKIAITKANYPNILDNEDVDPENYKLPAYFNTFPEQPDVFGKATKNPNRHSRKIVHKQKGNRPTQAYQKSSIVLEDHTEVPVKEVGTWAITQLHLREDIRPGTVIRAQHAVSNNDMRTSCPDDHVRMFAGGPVFAKWRPYIVLWRLSDYLICVPLFSYSVKDTEGHSEIGLGLEQFDFPYKRERLEEFVPIMRSDNEGKKWRGYRLALKNGPPLIVKPLSKNYQMSVGCFADIARTVSISRYDYYEDNLAQLTDASFARLLEIVRYREQVARDDALLKRSLRDTNTASPPALQRMGDDRTKWQQMGVADDQIDQDDAYYDADYIDLNR</sequence>
<dbReference type="Proteomes" id="UP000310039">
    <property type="component" value="Unassembled WGS sequence"/>
</dbReference>
<evidence type="ECO:0000313" key="2">
    <source>
        <dbReference type="EMBL" id="THZ83640.1"/>
    </source>
</evidence>
<evidence type="ECO:0000313" key="3">
    <source>
        <dbReference type="Proteomes" id="UP000310039"/>
    </source>
</evidence>
<dbReference type="EMBL" id="QZBT01000056">
    <property type="protein sequence ID" value="THZ83640.1"/>
    <property type="molecule type" value="Genomic_DNA"/>
</dbReference>
<evidence type="ECO:0000256" key="1">
    <source>
        <dbReference type="SAM" id="MobiDB-lite"/>
    </source>
</evidence>
<feature type="region of interest" description="Disordered" evidence="1">
    <location>
        <begin position="1"/>
        <end position="69"/>
    </location>
</feature>
<comment type="caution">
    <text evidence="2">The sequence shown here is derived from an EMBL/GenBank/DDBJ whole genome shotgun (WGS) entry which is preliminary data.</text>
</comment>
<accession>A0A4S9XV47</accession>
<reference evidence="2 3" key="1">
    <citation type="submission" date="2018-10" db="EMBL/GenBank/DDBJ databases">
        <title>Fifty Aureobasidium pullulans genomes reveal a recombining polyextremotolerant generalist.</title>
        <authorList>
            <person name="Gostincar C."/>
            <person name="Turk M."/>
            <person name="Zajc J."/>
            <person name="Gunde-Cimerman N."/>
        </authorList>
    </citation>
    <scope>NUCLEOTIDE SEQUENCE [LARGE SCALE GENOMIC DNA]</scope>
    <source>
        <strain evidence="2 3">EXF-3403</strain>
    </source>
</reference>
<feature type="compositionally biased region" description="Low complexity" evidence="1">
    <location>
        <begin position="1"/>
        <end position="16"/>
    </location>
</feature>
<gene>
    <name evidence="2" type="ORF">D6C84_04773</name>
</gene>
<proteinExistence type="predicted"/>
<organism evidence="2 3">
    <name type="scientific">Aureobasidium pullulans</name>
    <name type="common">Black yeast</name>
    <name type="synonym">Pullularia pullulans</name>
    <dbReference type="NCBI Taxonomy" id="5580"/>
    <lineage>
        <taxon>Eukaryota</taxon>
        <taxon>Fungi</taxon>
        <taxon>Dikarya</taxon>
        <taxon>Ascomycota</taxon>
        <taxon>Pezizomycotina</taxon>
        <taxon>Dothideomycetes</taxon>
        <taxon>Dothideomycetidae</taxon>
        <taxon>Dothideales</taxon>
        <taxon>Saccotheciaceae</taxon>
        <taxon>Aureobasidium</taxon>
    </lineage>
</organism>
<feature type="compositionally biased region" description="Basic and acidic residues" evidence="1">
    <location>
        <begin position="45"/>
        <end position="54"/>
    </location>
</feature>